<organism evidence="2 3">
    <name type="scientific">Pestalotiopsis fici (strain W106-1 / CGMCC3.15140)</name>
    <dbReference type="NCBI Taxonomy" id="1229662"/>
    <lineage>
        <taxon>Eukaryota</taxon>
        <taxon>Fungi</taxon>
        <taxon>Dikarya</taxon>
        <taxon>Ascomycota</taxon>
        <taxon>Pezizomycotina</taxon>
        <taxon>Sordariomycetes</taxon>
        <taxon>Xylariomycetidae</taxon>
        <taxon>Amphisphaeriales</taxon>
        <taxon>Sporocadaceae</taxon>
        <taxon>Pestalotiopsis</taxon>
    </lineage>
</organism>
<dbReference type="OMA" id="MAYFEHE"/>
<dbReference type="KEGG" id="pfy:PFICI_07596"/>
<gene>
    <name evidence="2" type="ORF">PFICI_07596</name>
</gene>
<dbReference type="PANTHER" id="PTHR43798:SF33">
    <property type="entry name" value="HYDROLASE, PUTATIVE (AFU_ORTHOLOGUE AFUA_2G14860)-RELATED"/>
    <property type="match status" value="1"/>
</dbReference>
<dbReference type="eggNOG" id="ENOG502SCPF">
    <property type="taxonomic scope" value="Eukaryota"/>
</dbReference>
<dbReference type="InParanoid" id="W3X3S7"/>
<dbReference type="HOGENOM" id="CLU_020336_50_3_1"/>
<accession>W3X3S7</accession>
<feature type="domain" description="AB hydrolase-1" evidence="1">
    <location>
        <begin position="37"/>
        <end position="269"/>
    </location>
</feature>
<evidence type="ECO:0000259" key="1">
    <source>
        <dbReference type="Pfam" id="PF00561"/>
    </source>
</evidence>
<dbReference type="AlphaFoldDB" id="W3X3S7"/>
<dbReference type="InterPro" id="IPR029058">
    <property type="entry name" value="AB_hydrolase_fold"/>
</dbReference>
<dbReference type="GO" id="GO:0046464">
    <property type="term" value="P:acylglycerol catabolic process"/>
    <property type="evidence" value="ECO:0007669"/>
    <property type="project" value="TreeGrafter"/>
</dbReference>
<keyword evidence="3" id="KW-1185">Reference proteome</keyword>
<dbReference type="GO" id="GO:0016020">
    <property type="term" value="C:membrane"/>
    <property type="evidence" value="ECO:0007669"/>
    <property type="project" value="TreeGrafter"/>
</dbReference>
<dbReference type="EMBL" id="KI912113">
    <property type="protein sequence ID" value="ETS80067.1"/>
    <property type="molecule type" value="Genomic_DNA"/>
</dbReference>
<dbReference type="SUPFAM" id="SSF53474">
    <property type="entry name" value="alpha/beta-Hydrolases"/>
    <property type="match status" value="1"/>
</dbReference>
<dbReference type="GeneID" id="19272609"/>
<name>W3X3S7_PESFW</name>
<dbReference type="InterPro" id="IPR050266">
    <property type="entry name" value="AB_hydrolase_sf"/>
</dbReference>
<dbReference type="RefSeq" id="XP_007834368.1">
    <property type="nucleotide sequence ID" value="XM_007836177.1"/>
</dbReference>
<proteinExistence type="predicted"/>
<dbReference type="PANTHER" id="PTHR43798">
    <property type="entry name" value="MONOACYLGLYCEROL LIPASE"/>
    <property type="match status" value="1"/>
</dbReference>
<dbReference type="InterPro" id="IPR000073">
    <property type="entry name" value="AB_hydrolase_1"/>
</dbReference>
<dbReference type="Gene3D" id="3.40.50.1820">
    <property type="entry name" value="alpha/beta hydrolase"/>
    <property type="match status" value="1"/>
</dbReference>
<sequence length="289" mass="32164">MPLIRDENGRTFVEHGNGQKSHYILDDFADPWKAHDTILIQHGFCRTVEHWYHWVPALAQHFRVIRRDLRGHGLSSYPTASSTRYDYTLATVVGEIVDTLDQLAIEKVHFIGESTSGMLGEALAALHPERLLSLTICSSPTYLPPPALETFAFGCSDWPTACRQLGSRGWAEALLRTPGTMASTDVAYTSWWVDQVAISHSEGLAGYAEFLSSIDARPFLPKIRVPMLILAPKNSAVMSVESMLQVGEQVRGAQVQVIDAPGHEIFITGSTKCQELVLEFYRSLQVRQP</sequence>
<protein>
    <recommendedName>
        <fullName evidence="1">AB hydrolase-1 domain-containing protein</fullName>
    </recommendedName>
</protein>
<evidence type="ECO:0000313" key="3">
    <source>
        <dbReference type="Proteomes" id="UP000030651"/>
    </source>
</evidence>
<dbReference type="Proteomes" id="UP000030651">
    <property type="component" value="Unassembled WGS sequence"/>
</dbReference>
<evidence type="ECO:0000313" key="2">
    <source>
        <dbReference type="EMBL" id="ETS80067.1"/>
    </source>
</evidence>
<dbReference type="OrthoDB" id="8119704at2759"/>
<dbReference type="Pfam" id="PF00561">
    <property type="entry name" value="Abhydrolase_1"/>
    <property type="match status" value="1"/>
</dbReference>
<reference evidence="3" key="1">
    <citation type="journal article" date="2015" name="BMC Genomics">
        <title>Genomic and transcriptomic analysis of the endophytic fungus Pestalotiopsis fici reveals its lifestyle and high potential for synthesis of natural products.</title>
        <authorList>
            <person name="Wang X."/>
            <person name="Zhang X."/>
            <person name="Liu L."/>
            <person name="Xiang M."/>
            <person name="Wang W."/>
            <person name="Sun X."/>
            <person name="Che Y."/>
            <person name="Guo L."/>
            <person name="Liu G."/>
            <person name="Guo L."/>
            <person name="Wang C."/>
            <person name="Yin W.B."/>
            <person name="Stadler M."/>
            <person name="Zhang X."/>
            <person name="Liu X."/>
        </authorList>
    </citation>
    <scope>NUCLEOTIDE SEQUENCE [LARGE SCALE GENOMIC DNA]</scope>
    <source>
        <strain evidence="3">W106-1 / CGMCC3.15140</strain>
    </source>
</reference>
<dbReference type="GO" id="GO:0047372">
    <property type="term" value="F:monoacylglycerol lipase activity"/>
    <property type="evidence" value="ECO:0007669"/>
    <property type="project" value="TreeGrafter"/>
</dbReference>